<organism evidence="2">
    <name type="scientific">viral metagenome</name>
    <dbReference type="NCBI Taxonomy" id="1070528"/>
    <lineage>
        <taxon>unclassified sequences</taxon>
        <taxon>metagenomes</taxon>
        <taxon>organismal metagenomes</taxon>
    </lineage>
</organism>
<keyword evidence="1" id="KW-0472">Membrane</keyword>
<proteinExistence type="predicted"/>
<evidence type="ECO:0000256" key="1">
    <source>
        <dbReference type="SAM" id="Phobius"/>
    </source>
</evidence>
<sequence length="241" mass="27578">MERALATLQVREAKIQPESVFHFKRDIVSIQEALSLIELDDSRKKILQLRVDGLLHEYKLRCRIYAITFHTLRTTTTVGSLIVPALLSAQYVNGSVTSQAATIGLQVYWSVWIISLFVTICNGLMNLMKIDKKYHVLHTCYQHLISEVWQYIQLSGKYSGSNMPGLEATHLSQYVYICNTLEKIRMKHIEEEYYKITEQNVPPSDSLVPPTPFKGLPEEKEKSIVLVNDQEITLKKSSAHP</sequence>
<dbReference type="AlphaFoldDB" id="A0A6C0L8R9"/>
<protein>
    <submittedName>
        <fullName evidence="2">Uncharacterized protein</fullName>
    </submittedName>
</protein>
<dbReference type="Pfam" id="PF14015">
    <property type="entry name" value="DUF4231"/>
    <property type="match status" value="1"/>
</dbReference>
<accession>A0A6C0L8R9</accession>
<keyword evidence="1" id="KW-1133">Transmembrane helix</keyword>
<keyword evidence="1" id="KW-0812">Transmembrane</keyword>
<dbReference type="InterPro" id="IPR025325">
    <property type="entry name" value="DUF4231"/>
</dbReference>
<reference evidence="2" key="1">
    <citation type="journal article" date="2020" name="Nature">
        <title>Giant virus diversity and host interactions through global metagenomics.</title>
        <authorList>
            <person name="Schulz F."/>
            <person name="Roux S."/>
            <person name="Paez-Espino D."/>
            <person name="Jungbluth S."/>
            <person name="Walsh D.A."/>
            <person name="Denef V.J."/>
            <person name="McMahon K.D."/>
            <person name="Konstantinidis K.T."/>
            <person name="Eloe-Fadrosh E.A."/>
            <person name="Kyrpides N.C."/>
            <person name="Woyke T."/>
        </authorList>
    </citation>
    <scope>NUCLEOTIDE SEQUENCE</scope>
    <source>
        <strain evidence="2">GVMAG-M-3300027759-16</strain>
    </source>
</reference>
<name>A0A6C0L8R9_9ZZZZ</name>
<feature type="transmembrane region" description="Helical" evidence="1">
    <location>
        <begin position="107"/>
        <end position="125"/>
    </location>
</feature>
<feature type="transmembrane region" description="Helical" evidence="1">
    <location>
        <begin position="64"/>
        <end position="87"/>
    </location>
</feature>
<dbReference type="EMBL" id="MN740442">
    <property type="protein sequence ID" value="QHU26505.1"/>
    <property type="molecule type" value="Genomic_DNA"/>
</dbReference>
<evidence type="ECO:0000313" key="2">
    <source>
        <dbReference type="EMBL" id="QHU26505.1"/>
    </source>
</evidence>